<feature type="chain" id="PRO_5044702692" evidence="5">
    <location>
        <begin position="31"/>
        <end position="494"/>
    </location>
</feature>
<dbReference type="GO" id="GO:0005524">
    <property type="term" value="F:ATP binding"/>
    <property type="evidence" value="ECO:0007669"/>
    <property type="project" value="UniProtKB-KW"/>
</dbReference>
<dbReference type="AlphaFoldDB" id="A0A9W2ZWG5"/>
<evidence type="ECO:0000313" key="10">
    <source>
        <dbReference type="RefSeq" id="XP_055879290.1"/>
    </source>
</evidence>
<dbReference type="Gene3D" id="3.30.420.40">
    <property type="match status" value="1"/>
</dbReference>
<evidence type="ECO:0000256" key="1">
    <source>
        <dbReference type="ARBA" id="ARBA00009283"/>
    </source>
</evidence>
<gene>
    <name evidence="7 8 9 10 11 12" type="primary">LOC106058107</name>
</gene>
<dbReference type="RefSeq" id="XP_055879286.1">
    <property type="nucleotide sequence ID" value="XM_056023311.1"/>
</dbReference>
<keyword evidence="5" id="KW-0732">Signal</keyword>
<dbReference type="GO" id="GO:0017111">
    <property type="term" value="F:ribonucleoside triphosphate phosphatase activity"/>
    <property type="evidence" value="ECO:0007669"/>
    <property type="project" value="TreeGrafter"/>
</dbReference>
<evidence type="ECO:0000313" key="6">
    <source>
        <dbReference type="Proteomes" id="UP001165740"/>
    </source>
</evidence>
<accession>A0A9W2ZWG5</accession>
<evidence type="ECO:0000313" key="12">
    <source>
        <dbReference type="RefSeq" id="XP_055879292.1"/>
    </source>
</evidence>
<evidence type="ECO:0000256" key="4">
    <source>
        <dbReference type="PIRSR" id="PIRSR600407-2"/>
    </source>
</evidence>
<dbReference type="PANTHER" id="PTHR11782">
    <property type="entry name" value="ADENOSINE/GUANOSINE DIPHOSPHATASE"/>
    <property type="match status" value="1"/>
</dbReference>
<evidence type="ECO:0000256" key="2">
    <source>
        <dbReference type="ARBA" id="ARBA00022801"/>
    </source>
</evidence>
<keyword evidence="4" id="KW-0547">Nucleotide-binding</keyword>
<dbReference type="Gene3D" id="3.30.420.150">
    <property type="entry name" value="Exopolyphosphatase. Domain 2"/>
    <property type="match status" value="1"/>
</dbReference>
<evidence type="ECO:0000256" key="5">
    <source>
        <dbReference type="SAM" id="SignalP"/>
    </source>
</evidence>
<dbReference type="Proteomes" id="UP001165740">
    <property type="component" value="Chromosome 3"/>
</dbReference>
<dbReference type="GO" id="GO:0009134">
    <property type="term" value="P:nucleoside diphosphate catabolic process"/>
    <property type="evidence" value="ECO:0007669"/>
    <property type="project" value="TreeGrafter"/>
</dbReference>
<evidence type="ECO:0000313" key="8">
    <source>
        <dbReference type="RefSeq" id="XP_055879287.1"/>
    </source>
</evidence>
<dbReference type="RefSeq" id="XP_055879292.1">
    <property type="nucleotide sequence ID" value="XM_056023317.1"/>
</dbReference>
<dbReference type="InterPro" id="IPR000407">
    <property type="entry name" value="GDA1_CD39_NTPase"/>
</dbReference>
<feature type="binding site" evidence="4">
    <location>
        <begin position="201"/>
        <end position="205"/>
    </location>
    <ligand>
        <name>ATP</name>
        <dbReference type="ChEBI" id="CHEBI:30616"/>
    </ligand>
</feature>
<reference evidence="7 8" key="1">
    <citation type="submission" date="2025-04" db="UniProtKB">
        <authorList>
            <consortium name="RefSeq"/>
        </authorList>
    </citation>
    <scope>IDENTIFICATION</scope>
</reference>
<dbReference type="RefSeq" id="XP_055879289.1">
    <property type="nucleotide sequence ID" value="XM_056023314.1"/>
</dbReference>
<dbReference type="RefSeq" id="XP_055879291.1">
    <property type="nucleotide sequence ID" value="XM_056023316.1"/>
</dbReference>
<keyword evidence="4" id="KW-0067">ATP-binding</keyword>
<keyword evidence="2" id="KW-0378">Hydrolase</keyword>
<dbReference type="RefSeq" id="XP_055879290.1">
    <property type="nucleotide sequence ID" value="XM_056023315.1"/>
</dbReference>
<dbReference type="Pfam" id="PF01150">
    <property type="entry name" value="GDA1_CD39"/>
    <property type="match status" value="1"/>
</dbReference>
<dbReference type="OMA" id="TLPMINL"/>
<evidence type="ECO:0000313" key="9">
    <source>
        <dbReference type="RefSeq" id="XP_055879289.1"/>
    </source>
</evidence>
<keyword evidence="6" id="KW-1185">Reference proteome</keyword>
<dbReference type="PANTHER" id="PTHR11782:SF83">
    <property type="entry name" value="GUANOSINE-DIPHOSPHATASE"/>
    <property type="match status" value="1"/>
</dbReference>
<dbReference type="GO" id="GO:0045134">
    <property type="term" value="F:UDP phosphatase activity"/>
    <property type="evidence" value="ECO:0007669"/>
    <property type="project" value="TreeGrafter"/>
</dbReference>
<evidence type="ECO:0000313" key="11">
    <source>
        <dbReference type="RefSeq" id="XP_055879291.1"/>
    </source>
</evidence>
<evidence type="ECO:0000256" key="3">
    <source>
        <dbReference type="PIRSR" id="PIRSR600407-1"/>
    </source>
</evidence>
<proteinExistence type="inferred from homology"/>
<dbReference type="GeneID" id="106058107"/>
<protein>
    <submittedName>
        <fullName evidence="7 8">Uncharacterized protein LOC106058107</fullName>
    </submittedName>
</protein>
<dbReference type="RefSeq" id="XP_055879287.1">
    <property type="nucleotide sequence ID" value="XM_056023312.1"/>
</dbReference>
<dbReference type="GO" id="GO:0004382">
    <property type="term" value="F:GDP phosphatase activity"/>
    <property type="evidence" value="ECO:0007669"/>
    <property type="project" value="TreeGrafter"/>
</dbReference>
<sequence>MAADTASVFVLSLRTLLLLACLLSQHTTSSGPTKSPTDAKDYVGYGVLLDGGSSGTKMKVYGWKPPTATKRVPTVELLRTRRFSPGVHTLYSHWVNMTRYIGNIVEAARLAVPKEKHSDTPIYMMATAGVRTLSLRETSILFDHIRLELANSGFSYHPQKVDVLSGEEEAVYSWIAANYLLGFFDTEKADDKSIGILEMGGVSMQIAFIPHEPMYAEEFQVTVAGKKYQLYAQSYMKYGSDALNERVANMLASAVHNGTDLNNPCMLKGDHKNVTLESGITYGMIGTSSPSQCQAMFEQILQPNQGFDCQPKPCAIGSVHQPSVANSSFYAIHGFTHAPKTLKAIGRNNTLQLDRLEQAAYRYCYQSFSEAGNASYASGDCLLGLYIPTLFTKSYGFNKNTTDIKATSNIGNQSIDWALGVMLMELSSRFTYSSSQEYSVTCPTNEAGDVTLGYLRDSSSMSTYPSLTVFFLCYILFQLACTMCQCANQPYDVL</sequence>
<comment type="similarity">
    <text evidence="1">Belongs to the GDA1/CD39 NTPase family.</text>
</comment>
<feature type="signal peptide" evidence="5">
    <location>
        <begin position="1"/>
        <end position="30"/>
    </location>
</feature>
<dbReference type="CDD" id="cd24003">
    <property type="entry name" value="ASKHA_NBD_GDA1_CD39_NTPase"/>
    <property type="match status" value="1"/>
</dbReference>
<dbReference type="OrthoDB" id="6372431at2759"/>
<dbReference type="GO" id="GO:0005886">
    <property type="term" value="C:plasma membrane"/>
    <property type="evidence" value="ECO:0007669"/>
    <property type="project" value="TreeGrafter"/>
</dbReference>
<name>A0A9W2ZWG5_BIOGL</name>
<evidence type="ECO:0000313" key="7">
    <source>
        <dbReference type="RefSeq" id="XP_055879286.1"/>
    </source>
</evidence>
<feature type="active site" description="Proton acceptor" evidence="3">
    <location>
        <position position="169"/>
    </location>
</feature>
<organism evidence="6 9">
    <name type="scientific">Biomphalaria glabrata</name>
    <name type="common">Bloodfluke planorb</name>
    <name type="synonym">Freshwater snail</name>
    <dbReference type="NCBI Taxonomy" id="6526"/>
    <lineage>
        <taxon>Eukaryota</taxon>
        <taxon>Metazoa</taxon>
        <taxon>Spiralia</taxon>
        <taxon>Lophotrochozoa</taxon>
        <taxon>Mollusca</taxon>
        <taxon>Gastropoda</taxon>
        <taxon>Heterobranchia</taxon>
        <taxon>Euthyneura</taxon>
        <taxon>Panpulmonata</taxon>
        <taxon>Hygrophila</taxon>
        <taxon>Lymnaeoidea</taxon>
        <taxon>Planorbidae</taxon>
        <taxon>Biomphalaria</taxon>
    </lineage>
</organism>